<protein>
    <submittedName>
        <fullName evidence="5">Restriction modification system DNA specificity domain protein</fullName>
    </submittedName>
</protein>
<keyword evidence="3" id="KW-0238">DNA-binding</keyword>
<keyword evidence="2" id="KW-0680">Restriction system</keyword>
<dbReference type="GO" id="GO:0003677">
    <property type="term" value="F:DNA binding"/>
    <property type="evidence" value="ECO:0007669"/>
    <property type="project" value="UniProtKB-KW"/>
</dbReference>
<accession>D5SUK3</accession>
<evidence type="ECO:0000313" key="6">
    <source>
        <dbReference type="Proteomes" id="UP000002220"/>
    </source>
</evidence>
<organism evidence="5 6">
    <name type="scientific">Planctopirus limnophila (strain ATCC 43296 / DSM 3776 / IFAM 1008 / Mu 290)</name>
    <name type="common">Planctomyces limnophilus</name>
    <dbReference type="NCBI Taxonomy" id="521674"/>
    <lineage>
        <taxon>Bacteria</taxon>
        <taxon>Pseudomonadati</taxon>
        <taxon>Planctomycetota</taxon>
        <taxon>Planctomycetia</taxon>
        <taxon>Planctomycetales</taxon>
        <taxon>Planctomycetaceae</taxon>
        <taxon>Planctopirus</taxon>
    </lineage>
</organism>
<dbReference type="Proteomes" id="UP000002220">
    <property type="component" value="Chromosome"/>
</dbReference>
<keyword evidence="6" id="KW-1185">Reference proteome</keyword>
<dbReference type="EMBL" id="CP001744">
    <property type="protein sequence ID" value="ADG67055.1"/>
    <property type="molecule type" value="Genomic_DNA"/>
</dbReference>
<evidence type="ECO:0000313" key="5">
    <source>
        <dbReference type="EMBL" id="ADG67055.1"/>
    </source>
</evidence>
<dbReference type="PANTHER" id="PTHR30408">
    <property type="entry name" value="TYPE-1 RESTRICTION ENZYME ECOKI SPECIFICITY PROTEIN"/>
    <property type="match status" value="1"/>
</dbReference>
<name>D5SUK3_PLAL2</name>
<dbReference type="KEGG" id="plm:Plim_1220"/>
<dbReference type="RefSeq" id="WP_013109486.1">
    <property type="nucleotide sequence ID" value="NC_014148.1"/>
</dbReference>
<feature type="domain" description="Type I restriction modification DNA specificity" evidence="4">
    <location>
        <begin position="198"/>
        <end position="354"/>
    </location>
</feature>
<evidence type="ECO:0000256" key="3">
    <source>
        <dbReference type="ARBA" id="ARBA00023125"/>
    </source>
</evidence>
<dbReference type="AlphaFoldDB" id="D5SUK3"/>
<dbReference type="STRING" id="521674.Plim_1220"/>
<evidence type="ECO:0000256" key="1">
    <source>
        <dbReference type="ARBA" id="ARBA00010923"/>
    </source>
</evidence>
<feature type="domain" description="Type I restriction modification DNA specificity" evidence="4">
    <location>
        <begin position="5"/>
        <end position="165"/>
    </location>
</feature>
<evidence type="ECO:0000256" key="2">
    <source>
        <dbReference type="ARBA" id="ARBA00022747"/>
    </source>
</evidence>
<dbReference type="SUPFAM" id="SSF116734">
    <property type="entry name" value="DNA methylase specificity domain"/>
    <property type="match status" value="2"/>
</dbReference>
<dbReference type="InterPro" id="IPR044946">
    <property type="entry name" value="Restrct_endonuc_typeI_TRD_sf"/>
</dbReference>
<dbReference type="Gene3D" id="1.10.287.1120">
    <property type="entry name" value="Bipartite methylase S protein"/>
    <property type="match status" value="1"/>
</dbReference>
<gene>
    <name evidence="5" type="ordered locus">Plim_1220</name>
</gene>
<proteinExistence type="inferred from homology"/>
<dbReference type="PANTHER" id="PTHR30408:SF13">
    <property type="entry name" value="TYPE I RESTRICTION ENZYME HINDI SPECIFICITY SUBUNIT"/>
    <property type="match status" value="1"/>
</dbReference>
<dbReference type="InterPro" id="IPR000055">
    <property type="entry name" value="Restrct_endonuc_typeI_TRD"/>
</dbReference>
<dbReference type="HOGENOM" id="CLU_440647_0_0_0"/>
<dbReference type="Pfam" id="PF01420">
    <property type="entry name" value="Methylase_S"/>
    <property type="match status" value="2"/>
</dbReference>
<reference evidence="5 6" key="1">
    <citation type="journal article" date="2010" name="Stand. Genomic Sci.">
        <title>Complete genome sequence of Planctomyces limnophilus type strain (Mu 290).</title>
        <authorList>
            <person name="Labutti K."/>
            <person name="Sikorski J."/>
            <person name="Schneider S."/>
            <person name="Nolan M."/>
            <person name="Lucas S."/>
            <person name="Glavina Del Rio T."/>
            <person name="Tice H."/>
            <person name="Cheng J.F."/>
            <person name="Goodwin L."/>
            <person name="Pitluck S."/>
            <person name="Liolios K."/>
            <person name="Ivanova N."/>
            <person name="Mavromatis K."/>
            <person name="Mikhailova N."/>
            <person name="Pati A."/>
            <person name="Chen A."/>
            <person name="Palaniappan K."/>
            <person name="Land M."/>
            <person name="Hauser L."/>
            <person name="Chang Y.J."/>
            <person name="Jeffries C.D."/>
            <person name="Tindall B.J."/>
            <person name="Rohde M."/>
            <person name="Goker M."/>
            <person name="Woyke T."/>
            <person name="Bristow J."/>
            <person name="Eisen J.A."/>
            <person name="Markowitz V."/>
            <person name="Hugenholtz P."/>
            <person name="Kyrpides N.C."/>
            <person name="Klenk H.P."/>
            <person name="Lapidus A."/>
        </authorList>
    </citation>
    <scope>NUCLEOTIDE SEQUENCE [LARGE SCALE GENOMIC DNA]</scope>
    <source>
        <strain evidence="6">ATCC 43296 / DSM 3776 / IFAM 1008 / 290</strain>
    </source>
</reference>
<dbReference type="InterPro" id="IPR052021">
    <property type="entry name" value="Type-I_RS_S_subunit"/>
</dbReference>
<dbReference type="GO" id="GO:0009307">
    <property type="term" value="P:DNA restriction-modification system"/>
    <property type="evidence" value="ECO:0007669"/>
    <property type="project" value="UniProtKB-KW"/>
</dbReference>
<dbReference type="Gene3D" id="3.90.220.20">
    <property type="entry name" value="DNA methylase specificity domains"/>
    <property type="match status" value="2"/>
</dbReference>
<comment type="similarity">
    <text evidence="1">Belongs to the type-I restriction system S methylase family.</text>
</comment>
<dbReference type="eggNOG" id="COG0732">
    <property type="taxonomic scope" value="Bacteria"/>
</dbReference>
<evidence type="ECO:0000259" key="4">
    <source>
        <dbReference type="Pfam" id="PF01420"/>
    </source>
</evidence>
<sequence>MNMPPNGWTTDALSNLVTFKTGKLNSNAAVSNGAYPFFTCSQETLRTNTFAFDTECVLLAGNNANGIYPLKYFHGRFDAYQRTYVVTPQDCTRLNTRFLYYSMWPLLEHLQSISTGAATKFLTLTILNGLQLTFPSEPVQRKIAGILSAYDDLIENNTRRIAILEEMAQAIYREWFVHFRFPGHENTLLVDSPLGKIPEGWQVKRLDSICERITSGGTPRTNVNEYWDGDIPWLSSGETGNTFITETEKKITQEGVTNSSTRFARSGCTVIASAGQGKTRGQTSMLCLDCYINQSTIAVTADGKQTTDSFLFFDLVQRYDQFRQISDGSSRGSLTTKLIADLEIILPQPFLIQKFDVLTTPVVKHIENILRKNKILRKTRDLLLPKLISGELDVESLEIDFDEPTFQQPEVEKVIQPPKPQIVSSPTAETGTPYKDDAAILCLLLQELLHLAPDRPNNEFVIQKHMFGLKHLRRHAINSKFVAQKAGPWSQELRHKAVFAAAGFDWLRFDNQGKILLPGRKFTKGVEYAKSLLGEKAALVTEFVQDLSKFGKSGLGKWMTIFKVVCDLHDAGQPITRQNIQTGIDNWPGKRDKNNFSVENVDDTISKMVRQKWFTLQAGS</sequence>
<dbReference type="OrthoDB" id="9811611at2"/>
<dbReference type="CDD" id="cd17294">
    <property type="entry name" value="RMtype1_S_MmaC7ORF19P_TRD1-CR1_like"/>
    <property type="match status" value="1"/>
</dbReference>